<evidence type="ECO:0000256" key="5">
    <source>
        <dbReference type="ARBA" id="ARBA00022741"/>
    </source>
</evidence>
<feature type="compositionally biased region" description="Low complexity" evidence="10">
    <location>
        <begin position="51"/>
        <end position="63"/>
    </location>
</feature>
<dbReference type="SUPFAM" id="SSF56112">
    <property type="entry name" value="Protein kinase-like (PK-like)"/>
    <property type="match status" value="1"/>
</dbReference>
<sequence>MATKTSSRWADDEEEQALEAQRKREKEDKRRLKADKQRKLEEAENARRQEAAAALATSTNGAGQDTKEGTNEESDRPSKRRRLSPGSGVKTNGALPGKLLRFPAPEWGPCRHVDNFEKLNHIEEGSYGWVSRARETATGEVVALKKLKMDNANDGFPVTGLREIQTLMASRHPNVVNLREVVMGDSMDDVFLVMDFLEHDLKTLQEDMQEPFLPSEIKTLLLQLTSAVEYLHSNWILHRDLKTSNLLMNNRGQMKVADFGMARYYADPPPKLTQLVVTLWYRAPELLLGAEKYGPEVDMWSVGCIFGELLTKEPLLQGKNEVDQLSKIFELCGIPTEENWPGFKRLPNAKSLRLPRTQQNVGAVIRAKFPFLTAAGNELLISLLSLNPARRPTASEVLIHPYFKEDPKPKSAAMFPTFPSKAGQEKRRKIVSPNAPKRGDAPRIGGEMADFSGIFAGRENEESGAGFQLKLI</sequence>
<protein>
    <recommendedName>
        <fullName evidence="2">cyclin-dependent kinase</fullName>
        <ecNumber evidence="2">2.7.11.22</ecNumber>
    </recommendedName>
</protein>
<keyword evidence="6 12" id="KW-0418">Kinase</keyword>
<dbReference type="CDD" id="cd07843">
    <property type="entry name" value="STKc_CDC2L1"/>
    <property type="match status" value="1"/>
</dbReference>
<dbReference type="Gene3D" id="1.10.510.10">
    <property type="entry name" value="Transferase(Phosphotransferase) domain 1"/>
    <property type="match status" value="1"/>
</dbReference>
<proteinExistence type="inferred from homology"/>
<dbReference type="GO" id="GO:0005634">
    <property type="term" value="C:nucleus"/>
    <property type="evidence" value="ECO:0007669"/>
    <property type="project" value="TreeGrafter"/>
</dbReference>
<dbReference type="Gene3D" id="3.30.200.20">
    <property type="entry name" value="Phosphorylase Kinase, domain 1"/>
    <property type="match status" value="1"/>
</dbReference>
<dbReference type="GO" id="GO:0004693">
    <property type="term" value="F:cyclin-dependent protein serine/threonine kinase activity"/>
    <property type="evidence" value="ECO:0007669"/>
    <property type="project" value="UniProtKB-EC"/>
</dbReference>
<keyword evidence="13" id="KW-1185">Reference proteome</keyword>
<dbReference type="GO" id="GO:0007346">
    <property type="term" value="P:regulation of mitotic cell cycle"/>
    <property type="evidence" value="ECO:0007669"/>
    <property type="project" value="TreeGrafter"/>
</dbReference>
<dbReference type="GO" id="GO:0005524">
    <property type="term" value="F:ATP binding"/>
    <property type="evidence" value="ECO:0007669"/>
    <property type="project" value="UniProtKB-KW"/>
</dbReference>
<evidence type="ECO:0000256" key="3">
    <source>
        <dbReference type="ARBA" id="ARBA00022527"/>
    </source>
</evidence>
<feature type="compositionally biased region" description="Basic and acidic residues" evidence="10">
    <location>
        <begin position="65"/>
        <end position="77"/>
    </location>
</feature>
<accession>A0A1W5DF19</accession>
<dbReference type="InterPro" id="IPR050108">
    <property type="entry name" value="CDK"/>
</dbReference>
<feature type="region of interest" description="Disordered" evidence="10">
    <location>
        <begin position="423"/>
        <end position="445"/>
    </location>
</feature>
<dbReference type="FunFam" id="3.30.200.20:FF:000054">
    <property type="entry name" value="Cyclin-dependent kinase 11B"/>
    <property type="match status" value="1"/>
</dbReference>
<keyword evidence="4" id="KW-0808">Transferase</keyword>
<dbReference type="AlphaFoldDB" id="A0A1W5DF19"/>
<evidence type="ECO:0000256" key="10">
    <source>
        <dbReference type="SAM" id="MobiDB-lite"/>
    </source>
</evidence>
<keyword evidence="5" id="KW-0547">Nucleotide-binding</keyword>
<dbReference type="FunFam" id="1.10.510.10:FF:000211">
    <property type="entry name" value="Cyclin-dependent kinase G-2"/>
    <property type="match status" value="1"/>
</dbReference>
<evidence type="ECO:0000313" key="13">
    <source>
        <dbReference type="Proteomes" id="UP000192927"/>
    </source>
</evidence>
<evidence type="ECO:0000256" key="7">
    <source>
        <dbReference type="ARBA" id="ARBA00022840"/>
    </source>
</evidence>
<dbReference type="InterPro" id="IPR011009">
    <property type="entry name" value="Kinase-like_dom_sf"/>
</dbReference>
<evidence type="ECO:0000256" key="8">
    <source>
        <dbReference type="ARBA" id="ARBA00047811"/>
    </source>
</evidence>
<dbReference type="PROSITE" id="PS50011">
    <property type="entry name" value="PROTEIN_KINASE_DOM"/>
    <property type="match status" value="1"/>
</dbReference>
<evidence type="ECO:0000259" key="11">
    <source>
        <dbReference type="PROSITE" id="PS50011"/>
    </source>
</evidence>
<evidence type="ECO:0000256" key="2">
    <source>
        <dbReference type="ARBA" id="ARBA00012425"/>
    </source>
</evidence>
<dbReference type="PROSITE" id="PS00108">
    <property type="entry name" value="PROTEIN_KINASE_ST"/>
    <property type="match status" value="1"/>
</dbReference>
<name>A0A1W5DF19_9LECA</name>
<evidence type="ECO:0000256" key="1">
    <source>
        <dbReference type="ARBA" id="ARBA00006485"/>
    </source>
</evidence>
<dbReference type="InterPro" id="IPR008271">
    <property type="entry name" value="Ser/Thr_kinase_AS"/>
</dbReference>
<dbReference type="Pfam" id="PF00069">
    <property type="entry name" value="Pkinase"/>
    <property type="match status" value="1"/>
</dbReference>
<dbReference type="PANTHER" id="PTHR24056:SF107">
    <property type="entry name" value="CYCLIN-DEPENDENT KINASE 11A-RELATED"/>
    <property type="match status" value="1"/>
</dbReference>
<dbReference type="InterPro" id="IPR000719">
    <property type="entry name" value="Prot_kinase_dom"/>
</dbReference>
<keyword evidence="3" id="KW-0723">Serine/threonine-protein kinase</keyword>
<evidence type="ECO:0000256" key="6">
    <source>
        <dbReference type="ARBA" id="ARBA00022777"/>
    </source>
</evidence>
<dbReference type="EC" id="2.7.11.22" evidence="2"/>
<comment type="similarity">
    <text evidence="1">Belongs to the protein kinase superfamily. CMGC Ser/Thr protein kinase family. CDC2/CDKX subfamily.</text>
</comment>
<feature type="domain" description="Protein kinase" evidence="11">
    <location>
        <begin position="116"/>
        <end position="403"/>
    </location>
</feature>
<keyword evidence="7" id="KW-0067">ATP-binding</keyword>
<organism evidence="12 13">
    <name type="scientific">Lasallia pustulata</name>
    <dbReference type="NCBI Taxonomy" id="136370"/>
    <lineage>
        <taxon>Eukaryota</taxon>
        <taxon>Fungi</taxon>
        <taxon>Dikarya</taxon>
        <taxon>Ascomycota</taxon>
        <taxon>Pezizomycotina</taxon>
        <taxon>Lecanoromycetes</taxon>
        <taxon>OSLEUM clade</taxon>
        <taxon>Umbilicariomycetidae</taxon>
        <taxon>Umbilicariales</taxon>
        <taxon>Umbilicariaceae</taxon>
        <taxon>Lasallia</taxon>
    </lineage>
</organism>
<feature type="region of interest" description="Disordered" evidence="10">
    <location>
        <begin position="1"/>
        <end position="97"/>
    </location>
</feature>
<evidence type="ECO:0000313" key="12">
    <source>
        <dbReference type="EMBL" id="SLM41499.1"/>
    </source>
</evidence>
<dbReference type="SMART" id="SM00220">
    <property type="entry name" value="S_TKc"/>
    <property type="match status" value="1"/>
</dbReference>
<comment type="catalytic activity">
    <reaction evidence="8">
        <text>L-threonyl-[protein] + ATP = O-phospho-L-threonyl-[protein] + ADP + H(+)</text>
        <dbReference type="Rhea" id="RHEA:46608"/>
        <dbReference type="Rhea" id="RHEA-COMP:11060"/>
        <dbReference type="Rhea" id="RHEA-COMP:11605"/>
        <dbReference type="ChEBI" id="CHEBI:15378"/>
        <dbReference type="ChEBI" id="CHEBI:30013"/>
        <dbReference type="ChEBI" id="CHEBI:30616"/>
        <dbReference type="ChEBI" id="CHEBI:61977"/>
        <dbReference type="ChEBI" id="CHEBI:456216"/>
        <dbReference type="EC" id="2.7.11.22"/>
    </reaction>
</comment>
<dbReference type="InterPro" id="IPR045267">
    <property type="entry name" value="CDK11/PITSLRE_STKc"/>
</dbReference>
<dbReference type="EMBL" id="FWEW01003871">
    <property type="protein sequence ID" value="SLM41499.1"/>
    <property type="molecule type" value="Genomic_DNA"/>
</dbReference>
<dbReference type="PANTHER" id="PTHR24056">
    <property type="entry name" value="CELL DIVISION PROTEIN KINASE"/>
    <property type="match status" value="1"/>
</dbReference>
<reference evidence="13" key="1">
    <citation type="submission" date="2017-03" db="EMBL/GenBank/DDBJ databases">
        <authorList>
            <person name="Sharma R."/>
            <person name="Thines M."/>
        </authorList>
    </citation>
    <scope>NUCLEOTIDE SEQUENCE [LARGE SCALE GENOMIC DNA]</scope>
</reference>
<evidence type="ECO:0000256" key="9">
    <source>
        <dbReference type="ARBA" id="ARBA00048367"/>
    </source>
</evidence>
<dbReference type="Proteomes" id="UP000192927">
    <property type="component" value="Unassembled WGS sequence"/>
</dbReference>
<evidence type="ECO:0000256" key="4">
    <source>
        <dbReference type="ARBA" id="ARBA00022679"/>
    </source>
</evidence>
<comment type="catalytic activity">
    <reaction evidence="9">
        <text>L-seryl-[protein] + ATP = O-phospho-L-seryl-[protein] + ADP + H(+)</text>
        <dbReference type="Rhea" id="RHEA:17989"/>
        <dbReference type="Rhea" id="RHEA-COMP:9863"/>
        <dbReference type="Rhea" id="RHEA-COMP:11604"/>
        <dbReference type="ChEBI" id="CHEBI:15378"/>
        <dbReference type="ChEBI" id="CHEBI:29999"/>
        <dbReference type="ChEBI" id="CHEBI:30616"/>
        <dbReference type="ChEBI" id="CHEBI:83421"/>
        <dbReference type="ChEBI" id="CHEBI:456216"/>
        <dbReference type="EC" id="2.7.11.22"/>
    </reaction>
</comment>
<feature type="compositionally biased region" description="Basic and acidic residues" evidence="10">
    <location>
        <begin position="20"/>
        <end position="50"/>
    </location>
</feature>